<organism evidence="8 9">
    <name type="scientific">Aeromonas hydrophila</name>
    <dbReference type="NCBI Taxonomy" id="644"/>
    <lineage>
        <taxon>Bacteria</taxon>
        <taxon>Pseudomonadati</taxon>
        <taxon>Pseudomonadota</taxon>
        <taxon>Gammaproteobacteria</taxon>
        <taxon>Aeromonadales</taxon>
        <taxon>Aeromonadaceae</taxon>
        <taxon>Aeromonas</taxon>
    </lineage>
</organism>
<evidence type="ECO:0000256" key="4">
    <source>
        <dbReference type="ARBA" id="ARBA00022729"/>
    </source>
</evidence>
<proteinExistence type="inferred from homology"/>
<dbReference type="InterPro" id="IPR017585">
    <property type="entry name" value="SAF_FlgA"/>
</dbReference>
<dbReference type="InterPro" id="IPR013974">
    <property type="entry name" value="SAF"/>
</dbReference>
<protein>
    <recommendedName>
        <fullName evidence="3">Flagella basal body P-ring formation protein FlgA</fullName>
    </recommendedName>
</protein>
<reference evidence="8" key="1">
    <citation type="journal article" date="2018" name="Genome Biol.">
        <title>SKESA: strategic k-mer extension for scrupulous assemblies.</title>
        <authorList>
            <person name="Souvorov A."/>
            <person name="Agarwala R."/>
            <person name="Lipman D.J."/>
        </authorList>
    </citation>
    <scope>NUCLEOTIDE SEQUENCE</scope>
    <source>
        <strain evidence="8">OLC2673_Aeromonas</strain>
    </source>
</reference>
<evidence type="ECO:0000256" key="3">
    <source>
        <dbReference type="ARBA" id="ARBA00014754"/>
    </source>
</evidence>
<accession>A0AAD3UA49</accession>
<dbReference type="EMBL" id="DACTUL010000011">
    <property type="protein sequence ID" value="HAT6344081.1"/>
    <property type="molecule type" value="Genomic_DNA"/>
</dbReference>
<keyword evidence="8" id="KW-0969">Cilium</keyword>
<keyword evidence="8" id="KW-0282">Flagellum</keyword>
<evidence type="ECO:0000259" key="7">
    <source>
        <dbReference type="SMART" id="SM00858"/>
    </source>
</evidence>
<evidence type="ECO:0000256" key="2">
    <source>
        <dbReference type="ARBA" id="ARBA00010474"/>
    </source>
</evidence>
<evidence type="ECO:0000256" key="1">
    <source>
        <dbReference type="ARBA" id="ARBA00004418"/>
    </source>
</evidence>
<comment type="function">
    <text evidence="6">Involved in the assembly process of the P-ring formation. It may associate with FlgF on the rod constituting a structure essential for the P-ring assembly or may act as a modulator protein for the P-ring assembly.</text>
</comment>
<keyword evidence="8" id="KW-0966">Cell projection</keyword>
<dbReference type="Proteomes" id="UP000859505">
    <property type="component" value="Unassembled WGS sequence"/>
</dbReference>
<dbReference type="InterPro" id="IPR039246">
    <property type="entry name" value="Flagellar_FlgA"/>
</dbReference>
<dbReference type="NCBIfam" id="TIGR03170">
    <property type="entry name" value="flgA_cterm"/>
    <property type="match status" value="1"/>
</dbReference>
<evidence type="ECO:0000313" key="9">
    <source>
        <dbReference type="Proteomes" id="UP000859505"/>
    </source>
</evidence>
<gene>
    <name evidence="8" type="primary">flgA</name>
    <name evidence="8" type="ORF">JAJ28_001801</name>
</gene>
<dbReference type="CDD" id="cd11614">
    <property type="entry name" value="SAF_CpaB_FlgA_like"/>
    <property type="match status" value="1"/>
</dbReference>
<dbReference type="SMART" id="SM00858">
    <property type="entry name" value="SAF"/>
    <property type="match status" value="1"/>
</dbReference>
<name>A0AAD3UA49_AERHY</name>
<comment type="subcellular location">
    <subcellularLocation>
        <location evidence="1">Periplasm</location>
    </subcellularLocation>
</comment>
<comment type="caution">
    <text evidence="8">The sequence shown here is derived from an EMBL/GenBank/DDBJ whole genome shotgun (WGS) entry which is preliminary data.</text>
</comment>
<dbReference type="PANTHER" id="PTHR36307:SF1">
    <property type="entry name" value="FLAGELLA BASAL BODY P-RING FORMATION PROTEIN FLGA"/>
    <property type="match status" value="1"/>
</dbReference>
<comment type="similarity">
    <text evidence="2">Belongs to the FlgA family.</text>
</comment>
<dbReference type="Gene3D" id="2.30.30.760">
    <property type="match status" value="1"/>
</dbReference>
<evidence type="ECO:0000313" key="8">
    <source>
        <dbReference type="EMBL" id="HAT6344081.1"/>
    </source>
</evidence>
<dbReference type="GO" id="GO:0042597">
    <property type="term" value="C:periplasmic space"/>
    <property type="evidence" value="ECO:0007669"/>
    <property type="project" value="UniProtKB-SubCell"/>
</dbReference>
<dbReference type="Pfam" id="PF13144">
    <property type="entry name" value="ChapFlgA"/>
    <property type="match status" value="1"/>
</dbReference>
<feature type="domain" description="SAF" evidence="7">
    <location>
        <begin position="138"/>
        <end position="200"/>
    </location>
</feature>
<dbReference type="GO" id="GO:0044780">
    <property type="term" value="P:bacterial-type flagellum assembly"/>
    <property type="evidence" value="ECO:0007669"/>
    <property type="project" value="InterPro"/>
</dbReference>
<dbReference type="Gene3D" id="3.90.1210.10">
    <property type="entry name" value="Antifreeze-like/N-acetylneuraminic acid synthase C-terminal domain"/>
    <property type="match status" value="1"/>
</dbReference>
<evidence type="ECO:0000256" key="5">
    <source>
        <dbReference type="ARBA" id="ARBA00022764"/>
    </source>
</evidence>
<sequence>MKNLYFRWLQRQQWLITRIKGEALFPVWKRSNVLALWLLSWPLLAEPTALTRQLEALLQEDASQALHAYLQQQGWPAPEAEYQVWISPAVTHLPDCSQPIRLQAGGQYRQPWGRRPYLAECVDPAWQIRARVEVTLMLPVWVTAQELPRGHVIRPGDLIEKSLEVSRLQRGFVPTSESLVGSKSNRNLRMGQLIGELDLQKAWAIREGEGVLIRASQDGFSATTRGRALANGAIGEGIRVKNLSSGKEIQAWVIDKGEVETRF</sequence>
<keyword evidence="5" id="KW-0574">Periplasm</keyword>
<reference evidence="8" key="2">
    <citation type="submission" date="2020-01" db="EMBL/GenBank/DDBJ databases">
        <authorList>
            <consortium name="NCBI Pathogen Detection Project"/>
        </authorList>
    </citation>
    <scope>NUCLEOTIDE SEQUENCE</scope>
    <source>
        <strain evidence="8">OLC2673_Aeromonas</strain>
    </source>
</reference>
<dbReference type="PANTHER" id="PTHR36307">
    <property type="entry name" value="FLAGELLA BASAL BODY P-RING FORMATION PROTEIN FLGA"/>
    <property type="match status" value="1"/>
</dbReference>
<evidence type="ECO:0000256" key="6">
    <source>
        <dbReference type="ARBA" id="ARBA00025643"/>
    </source>
</evidence>
<keyword evidence="4" id="KW-0732">Signal</keyword>
<dbReference type="AlphaFoldDB" id="A0AAD3UA49"/>